<evidence type="ECO:0000313" key="14">
    <source>
        <dbReference type="EMBL" id="QBK89372.1"/>
    </source>
</evidence>
<keyword evidence="8" id="KW-0460">Magnesium</keyword>
<gene>
    <name evidence="14" type="ORF">LCMiAC02_04670</name>
</gene>
<evidence type="ECO:0000259" key="13">
    <source>
        <dbReference type="Pfam" id="PF06418"/>
    </source>
</evidence>
<keyword evidence="9" id="KW-0315">Glutamine amidotransferase</keyword>
<dbReference type="InterPro" id="IPR027417">
    <property type="entry name" value="P-loop_NTPase"/>
</dbReference>
<feature type="domain" description="CTP synthase N-terminal" evidence="13">
    <location>
        <begin position="2"/>
        <end position="268"/>
    </location>
</feature>
<sequence length="552" mass="62217">MKYIIITGGIISGLGKGITSSSIGLLLKSRGINVTAIKIDPYLNIDAGTMSPFEHGECYVLGDMTECDLDIGNYERFLGLELTKYHNITTGKIYQSVINKERNGEYLGKTVQIVPHITNEIQSCIKKAAVIPVDNNKNSPEVCLIEVGGTIGDIETSPFIEAIRQMAADGEKNQFCFVHVSMIIDNGELKTKPTQHSVAILRTLGIIPNFLVLRTPRMLDAKMKKKLKIFCQISEDNIISNIDMPNIYYVPDLFKSQNICEKIGKVLDIKFNNTYQLKDYYKVLNHYESDLPELNLIMAGKYVCRLAPRPLHKVGSNDTYLSLIRAIDHASFSVGVKINIIWLNTEDIDNCEIETNIEIKNMLEKCHGVIILGGFGKRGTAGKIKIAKYTRGNKIPILGICLGLQVMVVEFARSIGINCSSTEWDSKTEHPIIDILPGQTDIMGGSLRLGNYTTKLKKESKVYKLYGKENIVERHRHRYEVNNKYVDILEKNGLYFVGKSKNGQLMEIVELKDHPFYIGVQYHPEFKSRYNTPHPLFIGLLNSAKEYKLKLI</sequence>
<protein>
    <recommendedName>
        <fullName evidence="3">CTP synthase (glutamine hydrolyzing)</fullName>
        <ecNumber evidence="3">6.3.4.2</ecNumber>
    </recommendedName>
</protein>
<dbReference type="InterPro" id="IPR029062">
    <property type="entry name" value="Class_I_gatase-like"/>
</dbReference>
<dbReference type="GO" id="GO:0003883">
    <property type="term" value="F:CTP synthase activity"/>
    <property type="evidence" value="ECO:0007669"/>
    <property type="project" value="UniProtKB-EC"/>
</dbReference>
<keyword evidence="6" id="KW-0547">Nucleotide-binding</keyword>
<dbReference type="Pfam" id="PF06418">
    <property type="entry name" value="CTP_synth_N"/>
    <property type="match status" value="1"/>
</dbReference>
<reference evidence="14" key="1">
    <citation type="journal article" date="2019" name="MBio">
        <title>Virus Genomes from Deep Sea Sediments Expand the Ocean Megavirome and Support Independent Origins of Viral Gigantism.</title>
        <authorList>
            <person name="Backstrom D."/>
            <person name="Yutin N."/>
            <person name="Jorgensen S.L."/>
            <person name="Dharamshi J."/>
            <person name="Homa F."/>
            <person name="Zaremba-Niedwiedzka K."/>
            <person name="Spang A."/>
            <person name="Wolf Y.I."/>
            <person name="Koonin E.V."/>
            <person name="Ettema T.J."/>
        </authorList>
    </citation>
    <scope>NUCLEOTIDE SEQUENCE</scope>
</reference>
<dbReference type="GO" id="GO:0005524">
    <property type="term" value="F:ATP binding"/>
    <property type="evidence" value="ECO:0007669"/>
    <property type="project" value="UniProtKB-KW"/>
</dbReference>
<dbReference type="Gene3D" id="3.40.50.300">
    <property type="entry name" value="P-loop containing nucleotide triphosphate hydrolases"/>
    <property type="match status" value="1"/>
</dbReference>
<dbReference type="NCBIfam" id="TIGR00337">
    <property type="entry name" value="PyrG"/>
    <property type="match status" value="1"/>
</dbReference>
<dbReference type="CDD" id="cd03113">
    <property type="entry name" value="CTPS_N"/>
    <property type="match status" value="1"/>
</dbReference>
<comment type="similarity">
    <text evidence="2">Belongs to the CTP synthase family.</text>
</comment>
<keyword evidence="5" id="KW-0479">Metal-binding</keyword>
<dbReference type="SUPFAM" id="SSF52540">
    <property type="entry name" value="P-loop containing nucleoside triphosphate hydrolases"/>
    <property type="match status" value="1"/>
</dbReference>
<evidence type="ECO:0000256" key="7">
    <source>
        <dbReference type="ARBA" id="ARBA00022840"/>
    </source>
</evidence>
<dbReference type="EMBL" id="MK500418">
    <property type="protein sequence ID" value="QBK89372.1"/>
    <property type="molecule type" value="Genomic_DNA"/>
</dbReference>
<evidence type="ECO:0000256" key="11">
    <source>
        <dbReference type="ARBA" id="ARBA00047781"/>
    </source>
</evidence>
<comment type="catalytic activity">
    <reaction evidence="11">
        <text>UTP + L-glutamine + ATP + H2O = CTP + L-glutamate + ADP + phosphate + 2 H(+)</text>
        <dbReference type="Rhea" id="RHEA:26426"/>
        <dbReference type="ChEBI" id="CHEBI:15377"/>
        <dbReference type="ChEBI" id="CHEBI:15378"/>
        <dbReference type="ChEBI" id="CHEBI:29985"/>
        <dbReference type="ChEBI" id="CHEBI:30616"/>
        <dbReference type="ChEBI" id="CHEBI:37563"/>
        <dbReference type="ChEBI" id="CHEBI:43474"/>
        <dbReference type="ChEBI" id="CHEBI:46398"/>
        <dbReference type="ChEBI" id="CHEBI:58359"/>
        <dbReference type="ChEBI" id="CHEBI:456216"/>
        <dbReference type="EC" id="6.3.4.2"/>
    </reaction>
</comment>
<keyword evidence="4" id="KW-0436">Ligase</keyword>
<dbReference type="GO" id="GO:0042802">
    <property type="term" value="F:identical protein binding"/>
    <property type="evidence" value="ECO:0007669"/>
    <property type="project" value="TreeGrafter"/>
</dbReference>
<evidence type="ECO:0000256" key="3">
    <source>
        <dbReference type="ARBA" id="ARBA00012291"/>
    </source>
</evidence>
<dbReference type="InterPro" id="IPR017456">
    <property type="entry name" value="CTP_synthase_N"/>
</dbReference>
<name>A0A4P6VLP6_9VIRU</name>
<evidence type="ECO:0000256" key="6">
    <source>
        <dbReference type="ARBA" id="ARBA00022741"/>
    </source>
</evidence>
<comment type="pathway">
    <text evidence="1">Pyrimidine metabolism; CTP biosynthesis via de novo pathway; CTP from UDP: step 2/2.</text>
</comment>
<accession>A0A4P6VLP6</accession>
<evidence type="ECO:0000256" key="10">
    <source>
        <dbReference type="ARBA" id="ARBA00022975"/>
    </source>
</evidence>
<dbReference type="EC" id="6.3.4.2" evidence="3"/>
<dbReference type="InterPro" id="IPR033828">
    <property type="entry name" value="GATase1_CTP_Synthase"/>
</dbReference>
<dbReference type="NCBIfam" id="NF003792">
    <property type="entry name" value="PRK05380.1"/>
    <property type="match status" value="1"/>
</dbReference>
<dbReference type="PANTHER" id="PTHR11550">
    <property type="entry name" value="CTP SYNTHASE"/>
    <property type="match status" value="1"/>
</dbReference>
<dbReference type="InterPro" id="IPR004468">
    <property type="entry name" value="CTP_synthase"/>
</dbReference>
<dbReference type="GO" id="GO:0044210">
    <property type="term" value="P:'de novo' CTP biosynthetic process"/>
    <property type="evidence" value="ECO:0007669"/>
    <property type="project" value="UniProtKB-UniPathway"/>
</dbReference>
<dbReference type="GO" id="GO:0046872">
    <property type="term" value="F:metal ion binding"/>
    <property type="evidence" value="ECO:0007669"/>
    <property type="project" value="UniProtKB-KW"/>
</dbReference>
<evidence type="ECO:0000256" key="8">
    <source>
        <dbReference type="ARBA" id="ARBA00022842"/>
    </source>
</evidence>
<dbReference type="GO" id="GO:0019856">
    <property type="term" value="P:pyrimidine nucleobase biosynthetic process"/>
    <property type="evidence" value="ECO:0007669"/>
    <property type="project" value="TreeGrafter"/>
</dbReference>
<evidence type="ECO:0000256" key="4">
    <source>
        <dbReference type="ARBA" id="ARBA00022598"/>
    </source>
</evidence>
<dbReference type="FunFam" id="3.40.50.300:FF:000009">
    <property type="entry name" value="CTP synthase"/>
    <property type="match status" value="1"/>
</dbReference>
<evidence type="ECO:0000259" key="12">
    <source>
        <dbReference type="Pfam" id="PF00117"/>
    </source>
</evidence>
<keyword evidence="10" id="KW-0665">Pyrimidine biosynthesis</keyword>
<proteinExistence type="inferred from homology"/>
<dbReference type="UniPathway" id="UPA00159">
    <property type="reaction ID" value="UER00277"/>
</dbReference>
<dbReference type="Gene3D" id="3.40.50.880">
    <property type="match status" value="1"/>
</dbReference>
<dbReference type="InterPro" id="IPR017926">
    <property type="entry name" value="GATASE"/>
</dbReference>
<organism evidence="14">
    <name type="scientific">Mimivirus LCMiAC02</name>
    <dbReference type="NCBI Taxonomy" id="2506609"/>
    <lineage>
        <taxon>Viruses</taxon>
        <taxon>Varidnaviria</taxon>
        <taxon>Bamfordvirae</taxon>
        <taxon>Nucleocytoviricota</taxon>
        <taxon>Megaviricetes</taxon>
        <taxon>Imitervirales</taxon>
        <taxon>Mimiviridae</taxon>
        <taxon>Klosneuvirinae</taxon>
    </lineage>
</organism>
<feature type="domain" description="Glutamine amidotransferase" evidence="12">
    <location>
        <begin position="318"/>
        <end position="540"/>
    </location>
</feature>
<dbReference type="CDD" id="cd01746">
    <property type="entry name" value="GATase1_CTP_Synthase"/>
    <property type="match status" value="1"/>
</dbReference>
<evidence type="ECO:0000256" key="1">
    <source>
        <dbReference type="ARBA" id="ARBA00005171"/>
    </source>
</evidence>
<dbReference type="Pfam" id="PF00117">
    <property type="entry name" value="GATase"/>
    <property type="match status" value="1"/>
</dbReference>
<evidence type="ECO:0000256" key="9">
    <source>
        <dbReference type="ARBA" id="ARBA00022962"/>
    </source>
</evidence>
<evidence type="ECO:0000256" key="5">
    <source>
        <dbReference type="ARBA" id="ARBA00022723"/>
    </source>
</evidence>
<evidence type="ECO:0000256" key="2">
    <source>
        <dbReference type="ARBA" id="ARBA00007533"/>
    </source>
</evidence>
<keyword evidence="7" id="KW-0067">ATP-binding</keyword>
<dbReference type="PROSITE" id="PS51273">
    <property type="entry name" value="GATASE_TYPE_1"/>
    <property type="match status" value="1"/>
</dbReference>
<dbReference type="SUPFAM" id="SSF52317">
    <property type="entry name" value="Class I glutamine amidotransferase-like"/>
    <property type="match status" value="1"/>
</dbReference>
<dbReference type="PANTHER" id="PTHR11550:SF0">
    <property type="entry name" value="CTP SYNTHASE-RELATED"/>
    <property type="match status" value="1"/>
</dbReference>